<protein>
    <submittedName>
        <fullName evidence="1">DUF488 family protein</fullName>
    </submittedName>
</protein>
<dbReference type="EMBL" id="CP071696">
    <property type="protein sequence ID" value="QTX05074.1"/>
    <property type="molecule type" value="Genomic_DNA"/>
</dbReference>
<dbReference type="Proteomes" id="UP000671914">
    <property type="component" value="Chromosome"/>
</dbReference>
<name>A0A975IPA6_9MICO</name>
<dbReference type="PANTHER" id="PTHR36849">
    <property type="entry name" value="CYTOPLASMIC PROTEIN-RELATED"/>
    <property type="match status" value="1"/>
</dbReference>
<dbReference type="PANTHER" id="PTHR36849:SF1">
    <property type="entry name" value="CYTOPLASMIC PROTEIN"/>
    <property type="match status" value="1"/>
</dbReference>
<dbReference type="KEGG" id="aarc:G127AT_02190"/>
<evidence type="ECO:0000313" key="1">
    <source>
        <dbReference type="EMBL" id="QTX05074.1"/>
    </source>
</evidence>
<dbReference type="AlphaFoldDB" id="A0A975IPA6"/>
<gene>
    <name evidence="1" type="ORF">G127AT_02190</name>
</gene>
<proteinExistence type="predicted"/>
<dbReference type="RefSeq" id="WP_210899339.1">
    <property type="nucleotide sequence ID" value="NZ_CP071696.1"/>
</dbReference>
<dbReference type="InterPro" id="IPR052552">
    <property type="entry name" value="YeaO-like"/>
</dbReference>
<sequence length="123" mass="13900">MVYVMKRVYEPEGPGDGFRVLVDRMWPRGVSKSRADLAEWDKDVAPSRELREWFGHDPAKMDAFAERYRAELDANPAAKELLALGGEHDTVTLLYGAKDEHHNQAVVLLDWLADHGADVGRPE</sequence>
<keyword evidence="2" id="KW-1185">Reference proteome</keyword>
<dbReference type="Pfam" id="PF22752">
    <property type="entry name" value="DUF488-N3i"/>
    <property type="match status" value="1"/>
</dbReference>
<evidence type="ECO:0000313" key="2">
    <source>
        <dbReference type="Proteomes" id="UP000671914"/>
    </source>
</evidence>
<accession>A0A975IPA6</accession>
<organism evidence="1 2">
    <name type="scientific">Agromyces archimandritae</name>
    <dbReference type="NCBI Taxonomy" id="2781962"/>
    <lineage>
        <taxon>Bacteria</taxon>
        <taxon>Bacillati</taxon>
        <taxon>Actinomycetota</taxon>
        <taxon>Actinomycetes</taxon>
        <taxon>Micrococcales</taxon>
        <taxon>Microbacteriaceae</taxon>
        <taxon>Agromyces</taxon>
    </lineage>
</organism>
<reference evidence="1" key="1">
    <citation type="submission" date="2021-03" db="EMBL/GenBank/DDBJ databases">
        <title>Agromyces archimandritus sp. nov., isolated from the cockroach Archimandrita tessellata.</title>
        <authorList>
            <person name="Guzman J."/>
            <person name="Ortuzar M."/>
            <person name="Poehlein A."/>
            <person name="Daniel R."/>
            <person name="Trujillo M."/>
            <person name="Vilcinskas A."/>
        </authorList>
    </citation>
    <scope>NUCLEOTIDE SEQUENCE</scope>
    <source>
        <strain evidence="1">G127AT</strain>
    </source>
</reference>